<keyword evidence="1" id="KW-0472">Membrane</keyword>
<dbReference type="EMBL" id="DRUY01000193">
    <property type="protein sequence ID" value="HHI66046.1"/>
    <property type="molecule type" value="Genomic_DNA"/>
</dbReference>
<comment type="caution">
    <text evidence="3">The sequence shown here is derived from an EMBL/GenBank/DDBJ whole genome shotgun (WGS) entry which is preliminary data.</text>
</comment>
<evidence type="ECO:0000259" key="2">
    <source>
        <dbReference type="Pfam" id="PF07790"/>
    </source>
</evidence>
<dbReference type="Pfam" id="PF07790">
    <property type="entry name" value="Pilin_N"/>
    <property type="match status" value="1"/>
</dbReference>
<dbReference type="AlphaFoldDB" id="A0A7C5PAR3"/>
<dbReference type="NCBIfam" id="TIGR02537">
    <property type="entry name" value="arch_flag_Nterm"/>
    <property type="match status" value="1"/>
</dbReference>
<keyword evidence="1" id="KW-0812">Transmembrane</keyword>
<gene>
    <name evidence="3" type="ORF">ENL70_05825</name>
</gene>
<name>A0A7C5PAR3_9BACT</name>
<keyword evidence="1" id="KW-1133">Transmembrane helix</keyword>
<accession>A0A7C5PAR3</accession>
<dbReference type="InterPro" id="IPR013373">
    <property type="entry name" value="Flagellin/pilin_N_arc"/>
</dbReference>
<evidence type="ECO:0000313" key="3">
    <source>
        <dbReference type="EMBL" id="HHI66046.1"/>
    </source>
</evidence>
<feature type="domain" description="Archaeal Type IV pilin N-terminal" evidence="2">
    <location>
        <begin position="8"/>
        <end position="42"/>
    </location>
</feature>
<organism evidence="3">
    <name type="scientific">Thermodesulfobium narugense</name>
    <dbReference type="NCBI Taxonomy" id="184064"/>
    <lineage>
        <taxon>Bacteria</taxon>
        <taxon>Pseudomonadati</taxon>
        <taxon>Thermodesulfobiota</taxon>
        <taxon>Thermodesulfobiia</taxon>
        <taxon>Thermodesulfobiales</taxon>
        <taxon>Thermodesulfobiaceae</taxon>
        <taxon>Thermodesulfobium</taxon>
    </lineage>
</organism>
<protein>
    <recommendedName>
        <fullName evidence="2">Archaeal Type IV pilin N-terminal domain-containing protein</fullName>
    </recommendedName>
</protein>
<sequence length="170" mass="18777">MIKIKEKRGLSPVIATVLLIAIVIVLALIIFMWAKGFFKEKTQKFNEPIENSCQRVIFQAEVFSDGNNKGYIDAQNEGNIPIHGFELFKKENGEITGIGSVIFSQSGVEGEEIVLYGGENGRINIDYLATSIKSGDNIQLVPILIGLKGNEYQVFTCDKKYGVDITAQSI</sequence>
<reference evidence="3" key="1">
    <citation type="journal article" date="2020" name="mSystems">
        <title>Genome- and Community-Level Interaction Insights into Carbon Utilization and Element Cycling Functions of Hydrothermarchaeota in Hydrothermal Sediment.</title>
        <authorList>
            <person name="Zhou Z."/>
            <person name="Liu Y."/>
            <person name="Xu W."/>
            <person name="Pan J."/>
            <person name="Luo Z.H."/>
            <person name="Li M."/>
        </authorList>
    </citation>
    <scope>NUCLEOTIDE SEQUENCE [LARGE SCALE GENOMIC DNA]</scope>
    <source>
        <strain evidence="3">SpSt-1019</strain>
    </source>
</reference>
<feature type="transmembrane region" description="Helical" evidence="1">
    <location>
        <begin position="12"/>
        <end position="34"/>
    </location>
</feature>
<proteinExistence type="predicted"/>
<dbReference type="InterPro" id="IPR012859">
    <property type="entry name" value="Pilin_N_archaeal"/>
</dbReference>
<evidence type="ECO:0000256" key="1">
    <source>
        <dbReference type="SAM" id="Phobius"/>
    </source>
</evidence>